<dbReference type="EMBL" id="AONH01000013">
    <property type="protein sequence ID" value="KGM87740.1"/>
    <property type="molecule type" value="Genomic_DNA"/>
</dbReference>
<dbReference type="OrthoDB" id="9790209at2"/>
<evidence type="ECO:0000256" key="2">
    <source>
        <dbReference type="ARBA" id="ARBA00022475"/>
    </source>
</evidence>
<feature type="transmembrane region" description="Helical" evidence="7">
    <location>
        <begin position="270"/>
        <end position="291"/>
    </location>
</feature>
<name>A0A0A0HKL1_9RHOB</name>
<feature type="transmembrane region" description="Helical" evidence="7">
    <location>
        <begin position="239"/>
        <end position="258"/>
    </location>
</feature>
<protein>
    <recommendedName>
        <fullName evidence="7">TRAP transporter large permease protein</fullName>
    </recommendedName>
</protein>
<keyword evidence="3 7" id="KW-0997">Cell inner membrane</keyword>
<feature type="transmembrane region" description="Helical" evidence="7">
    <location>
        <begin position="334"/>
        <end position="351"/>
    </location>
</feature>
<feature type="transmembrane region" description="Helical" evidence="7">
    <location>
        <begin position="311"/>
        <end position="329"/>
    </location>
</feature>
<dbReference type="GO" id="GO:0022857">
    <property type="term" value="F:transmembrane transporter activity"/>
    <property type="evidence" value="ECO:0007669"/>
    <property type="project" value="UniProtKB-UniRule"/>
</dbReference>
<sequence length="428" mass="44412">MNAALALSLAIFFLAGVPIAVAIGLASVIGIEANGRLPLLLVAQRMFTGIDSFPLMAIPLFILAGNLMSAGGISHRLVELAKSIVGGIQGGLAASCVLTCMMFASVSGSSVATTFAIGAILIPAMVKHGYPAPMAASVQASSAELGVLIPPSIPLILYGVSTDTSIGQLFLAGIGPGFLVAGSLMALVLILCRVRGIGLEDGRDRPRVGPALWSALPALIVPVVILGGIYSGVFTPTEASAAAVAAAVVVGMVFYRELRFADLPEILKKTVLATAAIMLIIAAAALFSFLITRSGLPNEIAAWFKDIFESRFAFLLVVNLMLLVVGMFIETSAAILVLAPILAPIAVSYGVDPVHFGLILVVNLALGMITPPLGVNLFAACAVANLSIEKVIPHLFWFVLTVFGALMLITYIPAITLWPMQIILSVGQ</sequence>
<comment type="similarity">
    <text evidence="7">Belongs to the TRAP transporter large permease family.</text>
</comment>
<dbReference type="InterPro" id="IPR010656">
    <property type="entry name" value="DctM"/>
</dbReference>
<evidence type="ECO:0000256" key="3">
    <source>
        <dbReference type="ARBA" id="ARBA00022519"/>
    </source>
</evidence>
<organism evidence="9 10">
    <name type="scientific">Roseovarius mucosus DSM 17069</name>
    <dbReference type="NCBI Taxonomy" id="1288298"/>
    <lineage>
        <taxon>Bacteria</taxon>
        <taxon>Pseudomonadati</taxon>
        <taxon>Pseudomonadota</taxon>
        <taxon>Alphaproteobacteria</taxon>
        <taxon>Rhodobacterales</taxon>
        <taxon>Roseobacteraceae</taxon>
        <taxon>Roseovarius</taxon>
    </lineage>
</organism>
<feature type="transmembrane region" description="Helical" evidence="7">
    <location>
        <begin position="46"/>
        <end position="68"/>
    </location>
</feature>
<dbReference type="Pfam" id="PF06808">
    <property type="entry name" value="DctM"/>
    <property type="match status" value="1"/>
</dbReference>
<dbReference type="RefSeq" id="WP_037273712.1">
    <property type="nucleotide sequence ID" value="NZ_KN293980.1"/>
</dbReference>
<dbReference type="Proteomes" id="UP000030021">
    <property type="component" value="Unassembled WGS sequence"/>
</dbReference>
<evidence type="ECO:0000256" key="5">
    <source>
        <dbReference type="ARBA" id="ARBA00022989"/>
    </source>
</evidence>
<evidence type="ECO:0000313" key="10">
    <source>
        <dbReference type="Proteomes" id="UP000030021"/>
    </source>
</evidence>
<feature type="transmembrane region" description="Helical" evidence="7">
    <location>
        <begin position="357"/>
        <end position="383"/>
    </location>
</feature>
<keyword evidence="5 7" id="KW-1133">Transmembrane helix</keyword>
<dbReference type="InterPro" id="IPR004681">
    <property type="entry name" value="TRAP_DctM"/>
</dbReference>
<evidence type="ECO:0000256" key="6">
    <source>
        <dbReference type="ARBA" id="ARBA00023136"/>
    </source>
</evidence>
<evidence type="ECO:0000256" key="7">
    <source>
        <dbReference type="RuleBase" id="RU369079"/>
    </source>
</evidence>
<comment type="subcellular location">
    <subcellularLocation>
        <location evidence="1 7">Cell inner membrane</location>
        <topology evidence="1 7">Multi-pass membrane protein</topology>
    </subcellularLocation>
</comment>
<dbReference type="PANTHER" id="PTHR33362">
    <property type="entry name" value="SIALIC ACID TRAP TRANSPORTER PERMEASE PROTEIN SIAT-RELATED"/>
    <property type="match status" value="1"/>
</dbReference>
<comment type="subunit">
    <text evidence="7">The complex comprises the extracytoplasmic solute receptor protein and the two transmembrane proteins.</text>
</comment>
<feature type="transmembrane region" description="Helical" evidence="7">
    <location>
        <begin position="395"/>
        <end position="418"/>
    </location>
</feature>
<dbReference type="STRING" id="215743.ROSMUCSMR3_03164"/>
<comment type="caution">
    <text evidence="9">The sequence shown here is derived from an EMBL/GenBank/DDBJ whole genome shotgun (WGS) entry which is preliminary data.</text>
</comment>
<dbReference type="PANTHER" id="PTHR33362:SF3">
    <property type="entry name" value="SIALIC ACID TRAP TRANSPORTER PERMEASE PROTEIN SIAT"/>
    <property type="match status" value="1"/>
</dbReference>
<evidence type="ECO:0000256" key="1">
    <source>
        <dbReference type="ARBA" id="ARBA00004429"/>
    </source>
</evidence>
<dbReference type="HOGENOM" id="CLU_019824_4_1_5"/>
<evidence type="ECO:0000256" key="4">
    <source>
        <dbReference type="ARBA" id="ARBA00022692"/>
    </source>
</evidence>
<gene>
    <name evidence="9" type="ORF">rosmuc_02477</name>
</gene>
<feature type="domain" description="TRAP C4-dicarboxylate transport system permease DctM subunit" evidence="8">
    <location>
        <begin position="8"/>
        <end position="415"/>
    </location>
</feature>
<keyword evidence="6 7" id="KW-0472">Membrane</keyword>
<evidence type="ECO:0000313" key="9">
    <source>
        <dbReference type="EMBL" id="KGM87740.1"/>
    </source>
</evidence>
<comment type="function">
    <text evidence="7">Part of the tripartite ATP-independent periplasmic (TRAP) transport system.</text>
</comment>
<comment type="caution">
    <text evidence="7">Lacks conserved residue(s) required for the propagation of feature annotation.</text>
</comment>
<reference evidence="9 10" key="1">
    <citation type="submission" date="2013-01" db="EMBL/GenBank/DDBJ databases">
        <authorList>
            <person name="Fiebig A."/>
            <person name="Goeker M."/>
            <person name="Klenk H.-P.P."/>
        </authorList>
    </citation>
    <scope>NUCLEOTIDE SEQUENCE [LARGE SCALE GENOMIC DNA]</scope>
    <source>
        <strain evidence="9 10">DSM 17069</strain>
    </source>
</reference>
<feature type="transmembrane region" description="Helical" evidence="7">
    <location>
        <begin position="166"/>
        <end position="191"/>
    </location>
</feature>
<proteinExistence type="inferred from homology"/>
<dbReference type="AlphaFoldDB" id="A0A0A0HKL1"/>
<dbReference type="NCBIfam" id="TIGR00786">
    <property type="entry name" value="dctM"/>
    <property type="match status" value="1"/>
</dbReference>
<accession>A0A0A0HKL1</accession>
<dbReference type="PIRSF" id="PIRSF006066">
    <property type="entry name" value="HI0050"/>
    <property type="match status" value="1"/>
</dbReference>
<keyword evidence="2" id="KW-1003">Cell membrane</keyword>
<feature type="transmembrane region" description="Helical" evidence="7">
    <location>
        <begin position="212"/>
        <end position="233"/>
    </location>
</feature>
<evidence type="ECO:0000259" key="8">
    <source>
        <dbReference type="Pfam" id="PF06808"/>
    </source>
</evidence>
<dbReference type="eggNOG" id="COG1593">
    <property type="taxonomic scope" value="Bacteria"/>
</dbReference>
<keyword evidence="7" id="KW-0813">Transport</keyword>
<feature type="transmembrane region" description="Helical" evidence="7">
    <location>
        <begin position="110"/>
        <end position="130"/>
    </location>
</feature>
<keyword evidence="4 7" id="KW-0812">Transmembrane</keyword>
<dbReference type="PATRIC" id="fig|1288298.3.peg.2490"/>
<dbReference type="GO" id="GO:0005886">
    <property type="term" value="C:plasma membrane"/>
    <property type="evidence" value="ECO:0007669"/>
    <property type="project" value="UniProtKB-SubCell"/>
</dbReference>